<dbReference type="AlphaFoldDB" id="A0A844ZZW0"/>
<evidence type="ECO:0000313" key="16">
    <source>
        <dbReference type="EMBL" id="MXO93733.1"/>
    </source>
</evidence>
<keyword evidence="5 12" id="KW-0963">Cytoplasm</keyword>
<evidence type="ECO:0000256" key="3">
    <source>
        <dbReference type="ARBA" id="ARBA00012328"/>
    </source>
</evidence>
<evidence type="ECO:0000256" key="10">
    <source>
        <dbReference type="ARBA" id="ARBA00025699"/>
    </source>
</evidence>
<feature type="region of interest" description="Disordered" evidence="13">
    <location>
        <begin position="1"/>
        <end position="26"/>
    </location>
</feature>
<keyword evidence="6 12" id="KW-0698">rRNA processing</keyword>
<dbReference type="InterPro" id="IPR029028">
    <property type="entry name" value="Alpha/beta_knot_MTases"/>
</dbReference>
<dbReference type="Pfam" id="PF20260">
    <property type="entry name" value="PUA_4"/>
    <property type="match status" value="1"/>
</dbReference>
<dbReference type="EC" id="2.1.1.193" evidence="3 12"/>
<evidence type="ECO:0000256" key="9">
    <source>
        <dbReference type="ARBA" id="ARBA00022691"/>
    </source>
</evidence>
<comment type="function">
    <text evidence="10 12">Specifically methylates the N3 position of the uracil ring of uridine 1498 (m3U1498) in 16S rRNA. Acts on the fully assembled 30S ribosomal subunit.</text>
</comment>
<accession>A0A844ZZW0</accession>
<keyword evidence="8 12" id="KW-0808">Transferase</keyword>
<dbReference type="GO" id="GO:0070042">
    <property type="term" value="F:rRNA (uridine-N3-)-methyltransferase activity"/>
    <property type="evidence" value="ECO:0007669"/>
    <property type="project" value="TreeGrafter"/>
</dbReference>
<dbReference type="SUPFAM" id="SSF88697">
    <property type="entry name" value="PUA domain-like"/>
    <property type="match status" value="1"/>
</dbReference>
<comment type="subcellular location">
    <subcellularLocation>
        <location evidence="1 12">Cytoplasm</location>
    </subcellularLocation>
</comment>
<evidence type="ECO:0000256" key="1">
    <source>
        <dbReference type="ARBA" id="ARBA00004496"/>
    </source>
</evidence>
<dbReference type="InterPro" id="IPR015947">
    <property type="entry name" value="PUA-like_sf"/>
</dbReference>
<comment type="similarity">
    <text evidence="2 12">Belongs to the RNA methyltransferase RsmE family.</text>
</comment>
<comment type="catalytic activity">
    <reaction evidence="11 12">
        <text>uridine(1498) in 16S rRNA + S-adenosyl-L-methionine = N(3)-methyluridine(1498) in 16S rRNA + S-adenosyl-L-homocysteine + H(+)</text>
        <dbReference type="Rhea" id="RHEA:42920"/>
        <dbReference type="Rhea" id="RHEA-COMP:10283"/>
        <dbReference type="Rhea" id="RHEA-COMP:10284"/>
        <dbReference type="ChEBI" id="CHEBI:15378"/>
        <dbReference type="ChEBI" id="CHEBI:57856"/>
        <dbReference type="ChEBI" id="CHEBI:59789"/>
        <dbReference type="ChEBI" id="CHEBI:65315"/>
        <dbReference type="ChEBI" id="CHEBI:74502"/>
        <dbReference type="EC" id="2.1.1.193"/>
    </reaction>
</comment>
<dbReference type="SUPFAM" id="SSF75217">
    <property type="entry name" value="alpha/beta knot"/>
    <property type="match status" value="1"/>
</dbReference>
<dbReference type="InterPro" id="IPR046887">
    <property type="entry name" value="RsmE_PUA-like"/>
</dbReference>
<keyword evidence="7 12" id="KW-0489">Methyltransferase</keyword>
<dbReference type="Gene3D" id="3.40.1280.10">
    <property type="match status" value="1"/>
</dbReference>
<gene>
    <name evidence="16" type="ORF">GRI62_08950</name>
</gene>
<evidence type="ECO:0000256" key="4">
    <source>
        <dbReference type="ARBA" id="ARBA00013673"/>
    </source>
</evidence>
<proteinExistence type="inferred from homology"/>
<evidence type="ECO:0000256" key="2">
    <source>
        <dbReference type="ARBA" id="ARBA00005528"/>
    </source>
</evidence>
<evidence type="ECO:0000256" key="13">
    <source>
        <dbReference type="SAM" id="MobiDB-lite"/>
    </source>
</evidence>
<sequence length="275" mass="29681">MSAPPDPRVPSPRTPAPKTPAWPPRSAPRLFVDQTLAEGATVMIEGPQAHYLARVMRVGEGDAVVLCDDVTGEWAARVVEAGKRTVVLGAAERLRPRENVPDLWLAPALLKKDRFDLVLEKATELGVARVAPVVTRRCVADKLNAERARTIVVEAAEQCARTALPQLGQPMRLEAMLRDWPQERTLFFADEQGGTPASDAFSAGSPCAAILTGPEGGFDDGEREMIRAHPQARPITLGPRILRGETAAIAAVAVWMAVRGDWRSADYSGNSQPAD</sequence>
<reference evidence="16 17" key="1">
    <citation type="submission" date="2019-12" db="EMBL/GenBank/DDBJ databases">
        <title>Genomic-based taxomic classification of the family Erythrobacteraceae.</title>
        <authorList>
            <person name="Xu L."/>
        </authorList>
    </citation>
    <scope>NUCLEOTIDE SEQUENCE [LARGE SCALE GENOMIC DNA]</scope>
    <source>
        <strain evidence="16 17">RC4-10-4</strain>
    </source>
</reference>
<feature type="domain" description="Ribosomal RNA small subunit methyltransferase E methyltransferase" evidence="14">
    <location>
        <begin position="102"/>
        <end position="255"/>
    </location>
</feature>
<dbReference type="Pfam" id="PF04452">
    <property type="entry name" value="Methyltrans_RNA"/>
    <property type="match status" value="1"/>
</dbReference>
<dbReference type="NCBIfam" id="TIGR00046">
    <property type="entry name" value="RsmE family RNA methyltransferase"/>
    <property type="match status" value="1"/>
</dbReference>
<dbReference type="PANTHER" id="PTHR30027:SF3">
    <property type="entry name" value="16S RRNA (URACIL(1498)-N(3))-METHYLTRANSFERASE"/>
    <property type="match status" value="1"/>
</dbReference>
<organism evidence="16 17">
    <name type="scientific">Aurantiacibacter arachoides</name>
    <dbReference type="NCBI Taxonomy" id="1850444"/>
    <lineage>
        <taxon>Bacteria</taxon>
        <taxon>Pseudomonadati</taxon>
        <taxon>Pseudomonadota</taxon>
        <taxon>Alphaproteobacteria</taxon>
        <taxon>Sphingomonadales</taxon>
        <taxon>Erythrobacteraceae</taxon>
        <taxon>Aurantiacibacter</taxon>
    </lineage>
</organism>
<dbReference type="InterPro" id="IPR006700">
    <property type="entry name" value="RsmE"/>
</dbReference>
<dbReference type="Gene3D" id="2.40.240.20">
    <property type="entry name" value="Hypothetical PUA domain-like, domain 1"/>
    <property type="match status" value="1"/>
</dbReference>
<keyword evidence="9 12" id="KW-0949">S-adenosyl-L-methionine</keyword>
<dbReference type="PIRSF" id="PIRSF015601">
    <property type="entry name" value="MTase_slr0722"/>
    <property type="match status" value="1"/>
</dbReference>
<dbReference type="Proteomes" id="UP000460626">
    <property type="component" value="Unassembled WGS sequence"/>
</dbReference>
<evidence type="ECO:0000256" key="5">
    <source>
        <dbReference type="ARBA" id="ARBA00022490"/>
    </source>
</evidence>
<evidence type="ECO:0000256" key="7">
    <source>
        <dbReference type="ARBA" id="ARBA00022603"/>
    </source>
</evidence>
<dbReference type="GO" id="GO:0005737">
    <property type="term" value="C:cytoplasm"/>
    <property type="evidence" value="ECO:0007669"/>
    <property type="project" value="UniProtKB-SubCell"/>
</dbReference>
<dbReference type="InterPro" id="IPR046886">
    <property type="entry name" value="RsmE_MTase_dom"/>
</dbReference>
<evidence type="ECO:0000256" key="8">
    <source>
        <dbReference type="ARBA" id="ARBA00022679"/>
    </source>
</evidence>
<dbReference type="OrthoDB" id="9815641at2"/>
<evidence type="ECO:0000313" key="17">
    <source>
        <dbReference type="Proteomes" id="UP000460626"/>
    </source>
</evidence>
<dbReference type="NCBIfam" id="NF008696">
    <property type="entry name" value="PRK11713.3-5"/>
    <property type="match status" value="1"/>
</dbReference>
<protein>
    <recommendedName>
        <fullName evidence="4 12">Ribosomal RNA small subunit methyltransferase E</fullName>
        <ecNumber evidence="3 12">2.1.1.193</ecNumber>
    </recommendedName>
</protein>
<dbReference type="RefSeq" id="WP_131452979.1">
    <property type="nucleotide sequence ID" value="NZ_BMJK01000001.1"/>
</dbReference>
<keyword evidence="17" id="KW-1185">Reference proteome</keyword>
<evidence type="ECO:0000256" key="6">
    <source>
        <dbReference type="ARBA" id="ARBA00022552"/>
    </source>
</evidence>
<evidence type="ECO:0000259" key="15">
    <source>
        <dbReference type="Pfam" id="PF20260"/>
    </source>
</evidence>
<feature type="domain" description="Ribosomal RNA small subunit methyltransferase E PUA-like" evidence="15">
    <location>
        <begin position="44"/>
        <end position="87"/>
    </location>
</feature>
<name>A0A844ZZW0_9SPHN</name>
<dbReference type="EMBL" id="WTYH01000001">
    <property type="protein sequence ID" value="MXO93733.1"/>
    <property type="molecule type" value="Genomic_DNA"/>
</dbReference>
<dbReference type="CDD" id="cd18084">
    <property type="entry name" value="RsmE-like"/>
    <property type="match status" value="1"/>
</dbReference>
<dbReference type="PANTHER" id="PTHR30027">
    <property type="entry name" value="RIBOSOMAL RNA SMALL SUBUNIT METHYLTRANSFERASE E"/>
    <property type="match status" value="1"/>
</dbReference>
<dbReference type="InterPro" id="IPR029026">
    <property type="entry name" value="tRNA_m1G_MTases_N"/>
</dbReference>
<evidence type="ECO:0000256" key="11">
    <source>
        <dbReference type="ARBA" id="ARBA00047944"/>
    </source>
</evidence>
<evidence type="ECO:0000256" key="12">
    <source>
        <dbReference type="PIRNR" id="PIRNR015601"/>
    </source>
</evidence>
<dbReference type="GO" id="GO:0070475">
    <property type="term" value="P:rRNA base methylation"/>
    <property type="evidence" value="ECO:0007669"/>
    <property type="project" value="TreeGrafter"/>
</dbReference>
<comment type="caution">
    <text evidence="16">The sequence shown here is derived from an EMBL/GenBank/DDBJ whole genome shotgun (WGS) entry which is preliminary data.</text>
</comment>
<evidence type="ECO:0000259" key="14">
    <source>
        <dbReference type="Pfam" id="PF04452"/>
    </source>
</evidence>